<accession>A0A6C0CBS1</accession>
<reference evidence="1" key="1">
    <citation type="journal article" date="2020" name="Nature">
        <title>Giant virus diversity and host interactions through global metagenomics.</title>
        <authorList>
            <person name="Schulz F."/>
            <person name="Roux S."/>
            <person name="Paez-Espino D."/>
            <person name="Jungbluth S."/>
            <person name="Walsh D.A."/>
            <person name="Denef V.J."/>
            <person name="McMahon K.D."/>
            <person name="Konstantinidis K.T."/>
            <person name="Eloe-Fadrosh E.A."/>
            <person name="Kyrpides N.C."/>
            <person name="Woyke T."/>
        </authorList>
    </citation>
    <scope>NUCLEOTIDE SEQUENCE</scope>
    <source>
        <strain evidence="1">GVMAG-M-3300020192-26</strain>
    </source>
</reference>
<dbReference type="EMBL" id="MN739364">
    <property type="protein sequence ID" value="QHT01125.1"/>
    <property type="molecule type" value="Genomic_DNA"/>
</dbReference>
<proteinExistence type="predicted"/>
<protein>
    <submittedName>
        <fullName evidence="1">Uncharacterized protein</fullName>
    </submittedName>
</protein>
<name>A0A6C0CBS1_9ZZZZ</name>
<organism evidence="1">
    <name type="scientific">viral metagenome</name>
    <dbReference type="NCBI Taxonomy" id="1070528"/>
    <lineage>
        <taxon>unclassified sequences</taxon>
        <taxon>metagenomes</taxon>
        <taxon>organismal metagenomes</taxon>
    </lineage>
</organism>
<evidence type="ECO:0000313" key="1">
    <source>
        <dbReference type="EMBL" id="QHT01125.1"/>
    </source>
</evidence>
<sequence length="64" mass="7681">MCLKYRQKFIEICIDKTLNAPILVHSKRCRETCKNLRRWDFERTNIGPFKAMSRDLQKFTSMGL</sequence>
<dbReference type="AlphaFoldDB" id="A0A6C0CBS1"/>